<dbReference type="Pfam" id="PF20276">
    <property type="entry name" value="CTD1"/>
    <property type="match status" value="1"/>
</dbReference>
<dbReference type="InterPro" id="IPR046920">
    <property type="entry name" value="ABC-3C_CTD1"/>
</dbReference>
<gene>
    <name evidence="3" type="ORF">P7H47_04570</name>
</gene>
<accession>A0AAW8TQV9</accession>
<proteinExistence type="predicted"/>
<reference evidence="3" key="1">
    <citation type="submission" date="2023-03" db="EMBL/GenBank/DDBJ databases">
        <authorList>
            <person name="Shen W."/>
            <person name="Cai J."/>
        </authorList>
    </citation>
    <scope>NUCLEOTIDE SEQUENCE</scope>
    <source>
        <strain evidence="3">B245-2</strain>
    </source>
</reference>
<dbReference type="EMBL" id="JARQBI010000008">
    <property type="protein sequence ID" value="MDT2796522.1"/>
    <property type="molecule type" value="Genomic_DNA"/>
</dbReference>
<comment type="caution">
    <text evidence="3">The sequence shown here is derived from an EMBL/GenBank/DDBJ whole genome shotgun (WGS) entry which is preliminary data.</text>
</comment>
<evidence type="ECO:0000259" key="2">
    <source>
        <dbReference type="Pfam" id="PF20276"/>
    </source>
</evidence>
<evidence type="ECO:0000313" key="4">
    <source>
        <dbReference type="Proteomes" id="UP001255696"/>
    </source>
</evidence>
<evidence type="ECO:0000313" key="3">
    <source>
        <dbReference type="EMBL" id="MDT2796522.1"/>
    </source>
</evidence>
<dbReference type="RefSeq" id="WP_311897481.1">
    <property type="nucleotide sequence ID" value="NZ_JARQBI010000008.1"/>
</dbReference>
<organism evidence="3 4">
    <name type="scientific">Enterococcus cecorum</name>
    <dbReference type="NCBI Taxonomy" id="44008"/>
    <lineage>
        <taxon>Bacteria</taxon>
        <taxon>Bacillati</taxon>
        <taxon>Bacillota</taxon>
        <taxon>Bacilli</taxon>
        <taxon>Lactobacillales</taxon>
        <taxon>Enterococcaceae</taxon>
        <taxon>Enterococcus</taxon>
    </lineage>
</organism>
<dbReference type="AlphaFoldDB" id="A0AAW8TQV9"/>
<dbReference type="Proteomes" id="UP001255696">
    <property type="component" value="Unassembled WGS sequence"/>
</dbReference>
<feature type="coiled-coil region" evidence="1">
    <location>
        <begin position="37"/>
        <end position="64"/>
    </location>
</feature>
<feature type="domain" description="ABC-three component systems C-terminal" evidence="2">
    <location>
        <begin position="87"/>
        <end position="320"/>
    </location>
</feature>
<evidence type="ECO:0000256" key="1">
    <source>
        <dbReference type="SAM" id="Coils"/>
    </source>
</evidence>
<keyword evidence="1" id="KW-0175">Coiled coil</keyword>
<name>A0AAW8TQV9_9ENTE</name>
<sequence>MSDDSDDYIVLEFITANNAKASKYSIIKYNTEGKNDRNSVENAIKSIRNELQYHENEIENRKQIYLAANPVDVEDRCFVEEWPIKFDNIKEVKSHGVQLIKDIVAMVHPEWTFADNKYCSFLYEQGIGLIEKYVTDYFVQGNNNKKCIISFSEFYELIVKDYYSNYNDSKEFKYFLVLKTIYEVFIKFREDNCNQNNCEKCAVSGNCNLLKQLTELSAREIEEKHSAVFNLLLHEPIESINNLPSDETIETQLVEMLKDLSTLTLNEKNIIAASFNKEFYWLSLDDSRKKEKLREKIQTGIRENSDKSFLYECDTLITGRLNDETFKIDGSNVNILERDQLEEIRDIISNNIEDEKADCNKPKIIRLVNTEQAKEELL</sequence>
<protein>
    <recommendedName>
        <fullName evidence="2">ABC-three component systems C-terminal domain-containing protein</fullName>
    </recommendedName>
</protein>